<protein>
    <recommendedName>
        <fullName evidence="3">MULE transposase domain-containing protein</fullName>
    </recommendedName>
</protein>
<keyword evidence="2" id="KW-1185">Reference proteome</keyword>
<proteinExistence type="predicted"/>
<reference evidence="1 2" key="1">
    <citation type="journal article" date="2017" name="Nat. Commun.">
        <title>Genome assembly with in vitro proximity ligation data and whole-genome triplication in lettuce.</title>
        <authorList>
            <person name="Reyes-Chin-Wo S."/>
            <person name="Wang Z."/>
            <person name="Yang X."/>
            <person name="Kozik A."/>
            <person name="Arikit S."/>
            <person name="Song C."/>
            <person name="Xia L."/>
            <person name="Froenicke L."/>
            <person name="Lavelle D.O."/>
            <person name="Truco M.J."/>
            <person name="Xia R."/>
            <person name="Zhu S."/>
            <person name="Xu C."/>
            <person name="Xu H."/>
            <person name="Xu X."/>
            <person name="Cox K."/>
            <person name="Korf I."/>
            <person name="Meyers B.C."/>
            <person name="Michelmore R.W."/>
        </authorList>
    </citation>
    <scope>NUCLEOTIDE SEQUENCE [LARGE SCALE GENOMIC DNA]</scope>
    <source>
        <strain evidence="2">cv. Salinas</strain>
        <tissue evidence="1">Seedlings</tissue>
    </source>
</reference>
<accession>A0A9R1VS00</accession>
<name>A0A9R1VS00_LACSA</name>
<comment type="caution">
    <text evidence="1">The sequence shown here is derived from an EMBL/GenBank/DDBJ whole genome shotgun (WGS) entry which is preliminary data.</text>
</comment>
<dbReference type="Proteomes" id="UP000235145">
    <property type="component" value="Unassembled WGS sequence"/>
</dbReference>
<evidence type="ECO:0000313" key="1">
    <source>
        <dbReference type="EMBL" id="KAJ0210404.1"/>
    </source>
</evidence>
<evidence type="ECO:0008006" key="3">
    <source>
        <dbReference type="Google" id="ProtNLM"/>
    </source>
</evidence>
<sequence>MVMVHAFIGCFLLVIFIGSVPRRGEYIKTMFAVVDIDGNIQTLPIVFGLAVEYNLYRCTWFLKRLREALRQGRELSFIANMDEHVFLDSYLGDTSKSVFKYMSIRDVSDRTLQLLLSMTSNSYIVSDFEENFRRLTPDAHEMFANIGNAKWARAYFPNIRWNLFNIDVLHFLC</sequence>
<dbReference type="EMBL" id="NBSK02000004">
    <property type="protein sequence ID" value="KAJ0210404.1"/>
    <property type="molecule type" value="Genomic_DNA"/>
</dbReference>
<organism evidence="1 2">
    <name type="scientific">Lactuca sativa</name>
    <name type="common">Garden lettuce</name>
    <dbReference type="NCBI Taxonomy" id="4236"/>
    <lineage>
        <taxon>Eukaryota</taxon>
        <taxon>Viridiplantae</taxon>
        <taxon>Streptophyta</taxon>
        <taxon>Embryophyta</taxon>
        <taxon>Tracheophyta</taxon>
        <taxon>Spermatophyta</taxon>
        <taxon>Magnoliopsida</taxon>
        <taxon>eudicotyledons</taxon>
        <taxon>Gunneridae</taxon>
        <taxon>Pentapetalae</taxon>
        <taxon>asterids</taxon>
        <taxon>campanulids</taxon>
        <taxon>Asterales</taxon>
        <taxon>Asteraceae</taxon>
        <taxon>Cichorioideae</taxon>
        <taxon>Cichorieae</taxon>
        <taxon>Lactucinae</taxon>
        <taxon>Lactuca</taxon>
    </lineage>
</organism>
<dbReference type="AlphaFoldDB" id="A0A9R1VS00"/>
<gene>
    <name evidence="1" type="ORF">LSAT_V11C400197430</name>
</gene>
<evidence type="ECO:0000313" key="2">
    <source>
        <dbReference type="Proteomes" id="UP000235145"/>
    </source>
</evidence>